<dbReference type="Pfam" id="PF14629">
    <property type="entry name" value="ORC4_C"/>
    <property type="match status" value="1"/>
</dbReference>
<dbReference type="InterPro" id="IPR041664">
    <property type="entry name" value="AAA_16"/>
</dbReference>
<dbReference type="InterPro" id="IPR032705">
    <property type="entry name" value="ORC4_C"/>
</dbReference>
<comment type="subcellular location">
    <subcellularLocation>
        <location evidence="1">Nucleus</location>
    </subcellularLocation>
</comment>
<reference evidence="10" key="2">
    <citation type="submission" date="2015-01" db="EMBL/GenBank/DDBJ databases">
        <title>Evolutionary Origins and Diversification of the Mycorrhizal Mutualists.</title>
        <authorList>
            <consortium name="DOE Joint Genome Institute"/>
            <consortium name="Mycorrhizal Genomics Consortium"/>
            <person name="Kohler A."/>
            <person name="Kuo A."/>
            <person name="Nagy L.G."/>
            <person name="Floudas D."/>
            <person name="Copeland A."/>
            <person name="Barry K.W."/>
            <person name="Cichocki N."/>
            <person name="Veneault-Fourrey C."/>
            <person name="LaButti K."/>
            <person name="Lindquist E.A."/>
            <person name="Lipzen A."/>
            <person name="Lundell T."/>
            <person name="Morin E."/>
            <person name="Murat C."/>
            <person name="Riley R."/>
            <person name="Ohm R."/>
            <person name="Sun H."/>
            <person name="Tunlid A."/>
            <person name="Henrissat B."/>
            <person name="Grigoriev I.V."/>
            <person name="Hibbett D.S."/>
            <person name="Martin F."/>
        </authorList>
    </citation>
    <scope>NUCLEOTIDE SEQUENCE [LARGE SCALE GENOMIC DNA]</scope>
    <source>
        <strain evidence="10">LaAM-08-1</strain>
    </source>
</reference>
<feature type="domain" description="Origin recognition complex subunit 4 C-terminal" evidence="8">
    <location>
        <begin position="267"/>
        <end position="460"/>
    </location>
</feature>
<dbReference type="AlphaFoldDB" id="A0A0C9XNC0"/>
<dbReference type="Gene3D" id="3.40.50.300">
    <property type="entry name" value="P-loop containing nucleotide triphosphate hydrolases"/>
    <property type="match status" value="1"/>
</dbReference>
<gene>
    <name evidence="9" type="ORF">K443DRAFT_129623</name>
</gene>
<protein>
    <submittedName>
        <fullName evidence="9">Uncharacterized protein</fullName>
    </submittedName>
</protein>
<keyword evidence="10" id="KW-1185">Reference proteome</keyword>
<dbReference type="HOGENOM" id="CLU_007115_5_0_1"/>
<comment type="similarity">
    <text evidence="2">Belongs to the ORC4 family.</text>
</comment>
<dbReference type="OrthoDB" id="343623at2759"/>
<dbReference type="PANTHER" id="PTHR12087">
    <property type="entry name" value="ORIGIN RECOGNITION COMPLEX SUBUNIT 4"/>
    <property type="match status" value="1"/>
</dbReference>
<evidence type="ECO:0000259" key="7">
    <source>
        <dbReference type="Pfam" id="PF13191"/>
    </source>
</evidence>
<dbReference type="GO" id="GO:0006270">
    <property type="term" value="P:DNA replication initiation"/>
    <property type="evidence" value="ECO:0007669"/>
    <property type="project" value="TreeGrafter"/>
</dbReference>
<evidence type="ECO:0000313" key="10">
    <source>
        <dbReference type="Proteomes" id="UP000054477"/>
    </source>
</evidence>
<dbReference type="PANTHER" id="PTHR12087:SF0">
    <property type="entry name" value="ORIGIN RECOGNITION COMPLEX SUBUNIT 4"/>
    <property type="match status" value="1"/>
</dbReference>
<feature type="domain" description="Orc1-like AAA ATPase" evidence="7">
    <location>
        <begin position="53"/>
        <end position="212"/>
    </location>
</feature>
<reference evidence="9 10" key="1">
    <citation type="submission" date="2014-04" db="EMBL/GenBank/DDBJ databases">
        <authorList>
            <consortium name="DOE Joint Genome Institute"/>
            <person name="Kuo A."/>
            <person name="Kohler A."/>
            <person name="Nagy L.G."/>
            <person name="Floudas D."/>
            <person name="Copeland A."/>
            <person name="Barry K.W."/>
            <person name="Cichocki N."/>
            <person name="Veneault-Fourrey C."/>
            <person name="LaButti K."/>
            <person name="Lindquist E.A."/>
            <person name="Lipzen A."/>
            <person name="Lundell T."/>
            <person name="Morin E."/>
            <person name="Murat C."/>
            <person name="Sun H."/>
            <person name="Tunlid A."/>
            <person name="Henrissat B."/>
            <person name="Grigoriev I.V."/>
            <person name="Hibbett D.S."/>
            <person name="Martin F."/>
            <person name="Nordberg H.P."/>
            <person name="Cantor M.N."/>
            <person name="Hua S.X."/>
        </authorList>
    </citation>
    <scope>NUCLEOTIDE SEQUENCE [LARGE SCALE GENOMIC DNA]</scope>
    <source>
        <strain evidence="9 10">LaAM-08-1</strain>
    </source>
</reference>
<evidence type="ECO:0000256" key="6">
    <source>
        <dbReference type="SAM" id="MobiDB-lite"/>
    </source>
</evidence>
<dbReference type="GO" id="GO:0003688">
    <property type="term" value="F:DNA replication origin binding"/>
    <property type="evidence" value="ECO:0007669"/>
    <property type="project" value="TreeGrafter"/>
</dbReference>
<dbReference type="GO" id="GO:0005664">
    <property type="term" value="C:nuclear origin of replication recognition complex"/>
    <property type="evidence" value="ECO:0007669"/>
    <property type="project" value="TreeGrafter"/>
</dbReference>
<keyword evidence="5" id="KW-0539">Nucleus</keyword>
<dbReference type="STRING" id="1095629.A0A0C9XNC0"/>
<keyword evidence="3" id="KW-0235">DNA replication</keyword>
<dbReference type="Pfam" id="PF13191">
    <property type="entry name" value="AAA_16"/>
    <property type="match status" value="1"/>
</dbReference>
<accession>A0A0C9XNC0</accession>
<organism evidence="9 10">
    <name type="scientific">Laccaria amethystina LaAM-08-1</name>
    <dbReference type="NCBI Taxonomy" id="1095629"/>
    <lineage>
        <taxon>Eukaryota</taxon>
        <taxon>Fungi</taxon>
        <taxon>Dikarya</taxon>
        <taxon>Basidiomycota</taxon>
        <taxon>Agaricomycotina</taxon>
        <taxon>Agaricomycetes</taxon>
        <taxon>Agaricomycetidae</taxon>
        <taxon>Agaricales</taxon>
        <taxon>Agaricineae</taxon>
        <taxon>Hydnangiaceae</taxon>
        <taxon>Laccaria</taxon>
    </lineage>
</organism>
<evidence type="ECO:0000256" key="3">
    <source>
        <dbReference type="ARBA" id="ARBA00022705"/>
    </source>
</evidence>
<dbReference type="InterPro" id="IPR027417">
    <property type="entry name" value="P-loop_NTPase"/>
</dbReference>
<feature type="region of interest" description="Disordered" evidence="6">
    <location>
        <begin position="127"/>
        <end position="147"/>
    </location>
</feature>
<dbReference type="SUPFAM" id="SSF52540">
    <property type="entry name" value="P-loop containing nucleoside triphosphate hydrolases"/>
    <property type="match status" value="1"/>
</dbReference>
<keyword evidence="4" id="KW-0238">DNA-binding</keyword>
<dbReference type="Proteomes" id="UP000054477">
    <property type="component" value="Unassembled WGS sequence"/>
</dbReference>
<dbReference type="InterPro" id="IPR016527">
    <property type="entry name" value="ORC4"/>
</dbReference>
<feature type="compositionally biased region" description="Acidic residues" evidence="6">
    <location>
        <begin position="134"/>
        <end position="145"/>
    </location>
</feature>
<dbReference type="EMBL" id="KN838551">
    <property type="protein sequence ID" value="KIK06681.1"/>
    <property type="molecule type" value="Genomic_DNA"/>
</dbReference>
<evidence type="ECO:0000256" key="5">
    <source>
        <dbReference type="ARBA" id="ARBA00023242"/>
    </source>
</evidence>
<evidence type="ECO:0000259" key="8">
    <source>
        <dbReference type="Pfam" id="PF14629"/>
    </source>
</evidence>
<evidence type="ECO:0000313" key="9">
    <source>
        <dbReference type="EMBL" id="KIK06681.1"/>
    </source>
</evidence>
<evidence type="ECO:0000256" key="4">
    <source>
        <dbReference type="ARBA" id="ARBA00023125"/>
    </source>
</evidence>
<evidence type="ECO:0000256" key="1">
    <source>
        <dbReference type="ARBA" id="ARBA00004123"/>
    </source>
</evidence>
<proteinExistence type="inferred from homology"/>
<sequence>MPRPSKHTSTQKQASQSLPIHCINSQKRAILASIHHPQPLLENEHDTNVLAAQQITSLLEGSVIRGEGNSCLLLGPRASGKSQLLDSCLEKLQIKPIIIRLSGWAQRNDRLALREIAIQLSQQTGTTFLSANDPTEEETENDEDANPFLDQNTIQHATGSAFSLPPASHLPALISVIPTLAHPAVIILDAFDLFALHPRQSLLYCLLDTVQSCHAGQGRNGLAVFGVTSRVDTVQLLEKRVKSRFSGRTIRTGPPTTFTHWLGTVKALLLPDIRHDADDDVDKRWKEAWAASIDRFLADKAVEEILNETFSITRDFRTLGRLLTALVVQLTPSNPFPLASQLQSAAMTQRARPRFPFLSSLSYPSMCLLIASVHSETAGHPLFTFEMLHDLFRSQVRASTLAPVQINGGSIGMVRCSTDAFETLVMARIFVCASSTSLNGAKGYLKYRSAVEREDVKKAVEKAGQVNMKKWLTKAQ</sequence>
<name>A0A0C9XNC0_9AGAR</name>
<evidence type="ECO:0000256" key="2">
    <source>
        <dbReference type="ARBA" id="ARBA00005334"/>
    </source>
</evidence>